<keyword evidence="1" id="KW-0472">Membrane</keyword>
<feature type="transmembrane region" description="Helical" evidence="1">
    <location>
        <begin position="6"/>
        <end position="23"/>
    </location>
</feature>
<evidence type="ECO:0000313" key="2">
    <source>
        <dbReference type="EMBL" id="SHG98879.1"/>
    </source>
</evidence>
<dbReference type="STRING" id="1121321.SAMN04488530_11365"/>
<keyword evidence="1" id="KW-0812">Transmembrane</keyword>
<reference evidence="3" key="1">
    <citation type="submission" date="2016-11" db="EMBL/GenBank/DDBJ databases">
        <authorList>
            <person name="Varghese N."/>
            <person name="Submissions S."/>
        </authorList>
    </citation>
    <scope>NUCLEOTIDE SEQUENCE [LARGE SCALE GENOMIC DNA]</scope>
    <source>
        <strain evidence="3">DSM 2635</strain>
    </source>
</reference>
<evidence type="ECO:0000313" key="3">
    <source>
        <dbReference type="Proteomes" id="UP000243255"/>
    </source>
</evidence>
<dbReference type="EMBL" id="FQWX01000013">
    <property type="protein sequence ID" value="SHG98879.1"/>
    <property type="molecule type" value="Genomic_DNA"/>
</dbReference>
<dbReference type="Proteomes" id="UP000243255">
    <property type="component" value="Unassembled WGS sequence"/>
</dbReference>
<accession>A0A1M5PBP8</accession>
<protein>
    <submittedName>
        <fullName evidence="2">Uncharacterized protein</fullName>
    </submittedName>
</protein>
<dbReference type="AlphaFoldDB" id="A0A1M5PBP8"/>
<dbReference type="RefSeq" id="WP_073125951.1">
    <property type="nucleotide sequence ID" value="NZ_BAABCH010000098.1"/>
</dbReference>
<name>A0A1M5PBP8_9FIRM</name>
<evidence type="ECO:0000256" key="1">
    <source>
        <dbReference type="SAM" id="Phobius"/>
    </source>
</evidence>
<organism evidence="2 3">
    <name type="scientific">Asaccharospora irregularis DSM 2635</name>
    <dbReference type="NCBI Taxonomy" id="1121321"/>
    <lineage>
        <taxon>Bacteria</taxon>
        <taxon>Bacillati</taxon>
        <taxon>Bacillota</taxon>
        <taxon>Clostridia</taxon>
        <taxon>Peptostreptococcales</taxon>
        <taxon>Peptostreptococcaceae</taxon>
        <taxon>Asaccharospora</taxon>
    </lineage>
</organism>
<keyword evidence="3" id="KW-1185">Reference proteome</keyword>
<keyword evidence="1" id="KW-1133">Transmembrane helix</keyword>
<proteinExistence type="predicted"/>
<sequence length="160" mass="18584">MKYVGLLVSSICVTLVVLVNFYYNSITLDMQKMEDYVMEINIISEEVIKNSSEIDKNKKEYVDRLVKIKDGIKSSKTSFLVCDYKEYKIKSIDSLIKTISKNEDKYLNDFNLYSKLGDDELEGLINKKFVSILSRPSNRQVRTQQAKGLEVTYLFNKAYI</sequence>
<gene>
    <name evidence="2" type="ORF">SAMN04488530_11365</name>
</gene>